<dbReference type="Proteomes" id="UP000476176">
    <property type="component" value="Unassembled WGS sequence"/>
</dbReference>
<evidence type="ECO:0000313" key="6">
    <source>
        <dbReference type="EMBL" id="KAE9150209.1"/>
    </source>
</evidence>
<dbReference type="AlphaFoldDB" id="A0A6A3FXQ0"/>
<dbReference type="Proteomes" id="UP000488956">
    <property type="component" value="Unassembled WGS sequence"/>
</dbReference>
<evidence type="ECO:0000313" key="4">
    <source>
        <dbReference type="EMBL" id="KAE9140532.1"/>
    </source>
</evidence>
<dbReference type="OrthoDB" id="77338at2759"/>
<protein>
    <submittedName>
        <fullName evidence="2">Uncharacterized protein</fullName>
    </submittedName>
</protein>
<dbReference type="EMBL" id="QXFW01000192">
    <property type="protein sequence ID" value="KAE9021199.1"/>
    <property type="molecule type" value="Genomic_DNA"/>
</dbReference>
<evidence type="ECO:0000313" key="3">
    <source>
        <dbReference type="EMBL" id="KAE9021199.1"/>
    </source>
</evidence>
<feature type="compositionally biased region" description="Polar residues" evidence="1">
    <location>
        <begin position="823"/>
        <end position="854"/>
    </location>
</feature>
<dbReference type="Proteomes" id="UP000440367">
    <property type="component" value="Unassembled WGS sequence"/>
</dbReference>
<reference evidence="11 12" key="1">
    <citation type="submission" date="2018-08" db="EMBL/GenBank/DDBJ databases">
        <title>Genomic investigation of the strawberry pathogen Phytophthora fragariae indicates pathogenicity is determined by transcriptional variation in three key races.</title>
        <authorList>
            <person name="Adams T.M."/>
            <person name="Armitage A.D."/>
            <person name="Sobczyk M.K."/>
            <person name="Bates H.J."/>
            <person name="Dunwell J.M."/>
            <person name="Nellist C.F."/>
            <person name="Harrison R.J."/>
        </authorList>
    </citation>
    <scope>NUCLEOTIDE SEQUENCE [LARGE SCALE GENOMIC DNA]</scope>
    <source>
        <strain evidence="10 13">A4</strain>
        <strain evidence="9 14">BC-1</strain>
        <strain evidence="8 18">BC-23</strain>
        <strain evidence="7 12">NOV-27</strain>
        <strain evidence="6 15">NOV-5</strain>
        <strain evidence="5 16">NOV-71</strain>
        <strain evidence="2 11">NOV-9</strain>
        <strain evidence="4 19">ONT-3</strain>
        <strain evidence="3 17">SCRP245</strain>
    </source>
</reference>
<evidence type="ECO:0000313" key="10">
    <source>
        <dbReference type="EMBL" id="KAE9330821.1"/>
    </source>
</evidence>
<evidence type="ECO:0000313" key="13">
    <source>
        <dbReference type="Proteomes" id="UP000437068"/>
    </source>
</evidence>
<feature type="region of interest" description="Disordered" evidence="1">
    <location>
        <begin position="72"/>
        <end position="145"/>
    </location>
</feature>
<dbReference type="Proteomes" id="UP000433483">
    <property type="component" value="Unassembled WGS sequence"/>
</dbReference>
<feature type="region of interest" description="Disordered" evidence="1">
    <location>
        <begin position="793"/>
        <end position="885"/>
    </location>
</feature>
<organism evidence="2 11">
    <name type="scientific">Phytophthora fragariae</name>
    <dbReference type="NCBI Taxonomy" id="53985"/>
    <lineage>
        <taxon>Eukaryota</taxon>
        <taxon>Sar</taxon>
        <taxon>Stramenopiles</taxon>
        <taxon>Oomycota</taxon>
        <taxon>Peronosporomycetes</taxon>
        <taxon>Peronosporales</taxon>
        <taxon>Peronosporaceae</taxon>
        <taxon>Phytophthora</taxon>
    </lineage>
</organism>
<dbReference type="EMBL" id="QXGB01000003">
    <property type="protein sequence ID" value="KAE9238550.1"/>
    <property type="molecule type" value="Genomic_DNA"/>
</dbReference>
<dbReference type="Proteomes" id="UP000441208">
    <property type="component" value="Unassembled WGS sequence"/>
</dbReference>
<dbReference type="EMBL" id="QXFZ01000003">
    <property type="protein sequence ID" value="KAE9141502.1"/>
    <property type="molecule type" value="Genomic_DNA"/>
</dbReference>
<dbReference type="EMBL" id="QXFX01000003">
    <property type="protein sequence ID" value="KAE9140532.1"/>
    <property type="molecule type" value="Genomic_DNA"/>
</dbReference>
<evidence type="ECO:0000313" key="7">
    <source>
        <dbReference type="EMBL" id="KAE9238550.1"/>
    </source>
</evidence>
<dbReference type="EMBL" id="QXGE01000003">
    <property type="protein sequence ID" value="KAE9330821.1"/>
    <property type="molecule type" value="Genomic_DNA"/>
</dbReference>
<evidence type="ECO:0000313" key="9">
    <source>
        <dbReference type="EMBL" id="KAE9258379.1"/>
    </source>
</evidence>
<dbReference type="EMBL" id="QXGD01000003">
    <property type="protein sequence ID" value="KAE9258379.1"/>
    <property type="molecule type" value="Genomic_DNA"/>
</dbReference>
<proteinExistence type="predicted"/>
<evidence type="ECO:0000313" key="17">
    <source>
        <dbReference type="Proteomes" id="UP000460718"/>
    </source>
</evidence>
<evidence type="ECO:0000313" key="16">
    <source>
        <dbReference type="Proteomes" id="UP000441208"/>
    </source>
</evidence>
<evidence type="ECO:0000256" key="1">
    <source>
        <dbReference type="SAM" id="MobiDB-lite"/>
    </source>
</evidence>
<evidence type="ECO:0000313" key="18">
    <source>
        <dbReference type="Proteomes" id="UP000476176"/>
    </source>
</evidence>
<comment type="caution">
    <text evidence="2">The sequence shown here is derived from an EMBL/GenBank/DDBJ whole genome shotgun (WGS) entry which is preliminary data.</text>
</comment>
<evidence type="ECO:0000313" key="5">
    <source>
        <dbReference type="EMBL" id="KAE9141502.1"/>
    </source>
</evidence>
<sequence>MFSTDISRGRQAPAATDTRRQDGENDFLKLIAGDLSPLKLRFEDVFSRLAAIEKHLSLNEPRQQVRDNAATIPEEVPSDTANSEAQEGYQDTACSEPPSTPESESGEAVEQNEEAETNDHLDADPTDTSTDAGEGNEVPAIEKPKQKVYTDGITLAQEIESLRAAQLCLKIDQEVAHSMLQLEMVRLRGDLEQGMAASLQEFREEVMAASNASIKALQTQNWKLAQTMSTTFSERQVAENRWKATFEDTIAARIQDIWSGLHSTSRKLQENMQYLQAEMVTQEESSRDVNAVVESIKVSNERLGRDTKKHAKMLADQEKDMEHLHGMCTQASVRLDEQDAKLTGQVGLIYHQMENASTNVQHHIQAYDAFVAITDKTFTTLASDLTACSSTIAAHQSSLHTFNTVIQRHNDDLIRTDERIATTDAKIGSIDGRVALAEKKLTTAVGVMQEHYQERQQIVAAIEANLNQAALERTSMKHITSDLGFCVQEVQHKLHEVDKLAHTTEMALNRTAAELPKMHALVTTNSSNIAKNRQSIRDITTMIEDDREVASALRSEFNKEVSDSVVRFTSAEERDTQAQDAIANAAINAGHAKAELEASIHKNSNLIHQLNTMVDSLAITETTEDMEDKMSTFALSCAQLGLKLEFFGRKASSVDSACIMKDDVKATLAVLLTKVIRFLGSGVSIEQNKYLLTAKRSQAVDPITGQVTMEIPPQHILESFRIAKAAAFSAKTRTAMDQLEPVLRTNRTSIEFRDAFERKLKFVLEFGLANLFPNMGKPRNPLNRRGGEFGTCIACDRPIDSDDPQDDTEDSEIPRRHRAQQEALGTSSSTIDTTPEQQRSTPQIQQDTPTSRPSSAAVRNRIDTKTAIRGRSGGSNVRPKTNGDSVHYAPGASEFVYRGGFRIPKSTSNAVMSASINSLLNLSLSSSTNLSVDKPSEELLGNGPLDVENSCLEKVALLGKHQAVEIPSIASVSGAGNGASAVRAARPHTAPLRMKSLPRLDVTPTSARVDICASAVAAVDPHQTLDTSAEPLSG</sequence>
<evidence type="ECO:0000313" key="12">
    <source>
        <dbReference type="Proteomes" id="UP000433483"/>
    </source>
</evidence>
<dbReference type="EMBL" id="QXGC01000003">
    <property type="protein sequence ID" value="KAE9256327.1"/>
    <property type="molecule type" value="Genomic_DNA"/>
</dbReference>
<evidence type="ECO:0000313" key="11">
    <source>
        <dbReference type="Proteomes" id="UP000429523"/>
    </source>
</evidence>
<evidence type="ECO:0000313" key="8">
    <source>
        <dbReference type="EMBL" id="KAE9256327.1"/>
    </source>
</evidence>
<gene>
    <name evidence="10" type="ORF">PF001_g156</name>
    <name evidence="9" type="ORF">PF002_g150</name>
    <name evidence="8" type="ORF">PF004_g174</name>
    <name evidence="7" type="ORF">PF005_g155</name>
    <name evidence="6" type="ORF">PF006_g5389</name>
    <name evidence="5" type="ORF">PF007_g154</name>
    <name evidence="2" type="ORF">PF009_g154</name>
    <name evidence="4" type="ORF">PF010_g149</name>
    <name evidence="3" type="ORF">PF011_g5063</name>
</gene>
<evidence type="ECO:0000313" key="19">
    <source>
        <dbReference type="Proteomes" id="UP000488956"/>
    </source>
</evidence>
<feature type="region of interest" description="Disordered" evidence="1">
    <location>
        <begin position="1"/>
        <end position="24"/>
    </location>
</feature>
<dbReference type="EMBL" id="QXGA01000200">
    <property type="protein sequence ID" value="KAE9150209.1"/>
    <property type="molecule type" value="Genomic_DNA"/>
</dbReference>
<feature type="compositionally biased region" description="Polar residues" evidence="1">
    <location>
        <begin position="874"/>
        <end position="884"/>
    </location>
</feature>
<keyword evidence="12" id="KW-1185">Reference proteome</keyword>
<evidence type="ECO:0000313" key="15">
    <source>
        <dbReference type="Proteomes" id="UP000440732"/>
    </source>
</evidence>
<evidence type="ECO:0000313" key="14">
    <source>
        <dbReference type="Proteomes" id="UP000440367"/>
    </source>
</evidence>
<accession>A0A6A3FXQ0</accession>
<dbReference type="EMBL" id="QXGF01000003">
    <property type="protein sequence ID" value="KAE8950309.1"/>
    <property type="molecule type" value="Genomic_DNA"/>
</dbReference>
<feature type="compositionally biased region" description="Acidic residues" evidence="1">
    <location>
        <begin position="801"/>
        <end position="811"/>
    </location>
</feature>
<feature type="compositionally biased region" description="Acidic residues" evidence="1">
    <location>
        <begin position="104"/>
        <end position="116"/>
    </location>
</feature>
<evidence type="ECO:0000313" key="2">
    <source>
        <dbReference type="EMBL" id="KAE8950309.1"/>
    </source>
</evidence>
<dbReference type="Proteomes" id="UP000437068">
    <property type="component" value="Unassembled WGS sequence"/>
</dbReference>
<dbReference type="Proteomes" id="UP000429523">
    <property type="component" value="Unassembled WGS sequence"/>
</dbReference>
<dbReference type="Proteomes" id="UP000440732">
    <property type="component" value="Unassembled WGS sequence"/>
</dbReference>
<dbReference type="Proteomes" id="UP000460718">
    <property type="component" value="Unassembled WGS sequence"/>
</dbReference>
<dbReference type="Gene3D" id="1.20.5.340">
    <property type="match status" value="1"/>
</dbReference>
<name>A0A6A3FXQ0_9STRA</name>